<keyword evidence="8 10" id="KW-0472">Membrane</keyword>
<feature type="transmembrane region" description="Helical" evidence="10">
    <location>
        <begin position="319"/>
        <end position="345"/>
    </location>
</feature>
<evidence type="ECO:0000256" key="6">
    <source>
        <dbReference type="ARBA" id="ARBA00022989"/>
    </source>
</evidence>
<dbReference type="InterPro" id="IPR002528">
    <property type="entry name" value="MATE_fam"/>
</dbReference>
<keyword evidence="4" id="KW-1003">Cell membrane</keyword>
<feature type="transmembrane region" description="Helical" evidence="10">
    <location>
        <begin position="131"/>
        <end position="149"/>
    </location>
</feature>
<feature type="transmembrane region" description="Helical" evidence="10">
    <location>
        <begin position="351"/>
        <end position="375"/>
    </location>
</feature>
<evidence type="ECO:0000256" key="5">
    <source>
        <dbReference type="ARBA" id="ARBA00022692"/>
    </source>
</evidence>
<evidence type="ECO:0000256" key="9">
    <source>
        <dbReference type="ARBA" id="ARBA00031636"/>
    </source>
</evidence>
<dbReference type="InterPro" id="IPR050222">
    <property type="entry name" value="MATE_MdtK"/>
</dbReference>
<dbReference type="InterPro" id="IPR048279">
    <property type="entry name" value="MdtK-like"/>
</dbReference>
<evidence type="ECO:0000313" key="12">
    <source>
        <dbReference type="Proteomes" id="UP000182491"/>
    </source>
</evidence>
<evidence type="ECO:0000256" key="7">
    <source>
        <dbReference type="ARBA" id="ARBA00023065"/>
    </source>
</evidence>
<keyword evidence="7" id="KW-0406">Ion transport</keyword>
<dbReference type="Pfam" id="PF01554">
    <property type="entry name" value="MatE"/>
    <property type="match status" value="2"/>
</dbReference>
<protein>
    <recommendedName>
        <fullName evidence="9">Multidrug-efflux transporter</fullName>
    </recommendedName>
</protein>
<feature type="transmembrane region" description="Helical" evidence="10">
    <location>
        <begin position="194"/>
        <end position="215"/>
    </location>
</feature>
<evidence type="ECO:0000256" key="8">
    <source>
        <dbReference type="ARBA" id="ARBA00023136"/>
    </source>
</evidence>
<dbReference type="STRING" id="388950.GCA_001611675_03690"/>
<feature type="transmembrane region" description="Helical" evidence="10">
    <location>
        <begin position="16"/>
        <end position="33"/>
    </location>
</feature>
<feature type="transmembrane region" description="Helical" evidence="10">
    <location>
        <begin position="53"/>
        <end position="76"/>
    </location>
</feature>
<dbReference type="GO" id="GO:0006811">
    <property type="term" value="P:monoatomic ion transport"/>
    <property type="evidence" value="ECO:0007669"/>
    <property type="project" value="UniProtKB-KW"/>
</dbReference>
<evidence type="ECO:0000256" key="10">
    <source>
        <dbReference type="SAM" id="Phobius"/>
    </source>
</evidence>
<evidence type="ECO:0000256" key="2">
    <source>
        <dbReference type="ARBA" id="ARBA00022448"/>
    </source>
</evidence>
<evidence type="ECO:0000256" key="3">
    <source>
        <dbReference type="ARBA" id="ARBA00022449"/>
    </source>
</evidence>
<dbReference type="NCBIfam" id="TIGR00797">
    <property type="entry name" value="matE"/>
    <property type="match status" value="1"/>
</dbReference>
<dbReference type="OrthoDB" id="9780160at2"/>
<sequence>METATYKENFAKNFTLAYPVVLSQLGHILVSVFDSLMVGQTGTLPLAAASLGNSIFTIVLVFGLGVSYSITPLIAAADGRHNHTRISLLLLNGLVSNVLLGIVLFFAGYFFSPYITVLDQPARVVELAIPYINILFLSMVPLMVFQAFRQFAEGLSLTKQAMYISILANTLNIFLNYLLIFGKGGFEPMGLVGAGWATLISRIVMAIAMAGWVMYAKRFEVYRHFLRLRHLSFIHIYRIFKLGLPISVQMIFEMGAFGFSAVMIGWLGATELAAHQIAINVASVTYMMASGIAAAATIRVGNQKGLGNFRAMRMAGYSNLAMGVLFMIGSGLLMILCNELIPMLYIDDPQVIQIASGLLIIAALFQISDGVQVVGLGALRGLEDVRIPSLISLLAYWVIGLPIGYFLCFKADFGVNGIWLGLLIGLSVAAVLLTLRFRTLSNRLRVR</sequence>
<keyword evidence="5 10" id="KW-0812">Transmembrane</keyword>
<feature type="transmembrane region" description="Helical" evidence="10">
    <location>
        <begin position="88"/>
        <end position="111"/>
    </location>
</feature>
<dbReference type="AlphaFoldDB" id="A0A1I7FY77"/>
<dbReference type="CDD" id="cd13131">
    <property type="entry name" value="MATE_NorM_like"/>
    <property type="match status" value="1"/>
</dbReference>
<keyword evidence="2" id="KW-0813">Transport</keyword>
<accession>A0A1I7FY77</accession>
<dbReference type="PANTHER" id="PTHR43298:SF2">
    <property type="entry name" value="FMN_FAD EXPORTER YEEO-RELATED"/>
    <property type="match status" value="1"/>
</dbReference>
<gene>
    <name evidence="11" type="ORF">SAMN04487941_0554</name>
</gene>
<dbReference type="EMBL" id="FPCA01000001">
    <property type="protein sequence ID" value="SFU41071.1"/>
    <property type="molecule type" value="Genomic_DNA"/>
</dbReference>
<organism evidence="11 12">
    <name type="scientific">Pontibacter akesuensis</name>
    <dbReference type="NCBI Taxonomy" id="388950"/>
    <lineage>
        <taxon>Bacteria</taxon>
        <taxon>Pseudomonadati</taxon>
        <taxon>Bacteroidota</taxon>
        <taxon>Cytophagia</taxon>
        <taxon>Cytophagales</taxon>
        <taxon>Hymenobacteraceae</taxon>
        <taxon>Pontibacter</taxon>
    </lineage>
</organism>
<evidence type="ECO:0000256" key="4">
    <source>
        <dbReference type="ARBA" id="ARBA00022475"/>
    </source>
</evidence>
<dbReference type="GO" id="GO:0042910">
    <property type="term" value="F:xenobiotic transmembrane transporter activity"/>
    <property type="evidence" value="ECO:0007669"/>
    <property type="project" value="InterPro"/>
</dbReference>
<reference evidence="12" key="1">
    <citation type="submission" date="2016-10" db="EMBL/GenBank/DDBJ databases">
        <authorList>
            <person name="Varghese N."/>
        </authorList>
    </citation>
    <scope>NUCLEOTIDE SEQUENCE [LARGE SCALE GENOMIC DNA]</scope>
    <source>
        <strain evidence="12">DSM 18820</strain>
    </source>
</reference>
<comment type="subcellular location">
    <subcellularLocation>
        <location evidence="1">Cell membrane</location>
        <topology evidence="1">Multi-pass membrane protein</topology>
    </subcellularLocation>
</comment>
<dbReference type="RefSeq" id="WP_068839531.1">
    <property type="nucleotide sequence ID" value="NZ_BMXC01000001.1"/>
</dbReference>
<feature type="transmembrane region" description="Helical" evidence="10">
    <location>
        <begin position="161"/>
        <end position="182"/>
    </location>
</feature>
<keyword evidence="6 10" id="KW-1133">Transmembrane helix</keyword>
<keyword evidence="12" id="KW-1185">Reference proteome</keyword>
<name>A0A1I7FY77_9BACT</name>
<evidence type="ECO:0000256" key="1">
    <source>
        <dbReference type="ARBA" id="ARBA00004651"/>
    </source>
</evidence>
<feature type="transmembrane region" description="Helical" evidence="10">
    <location>
        <begin position="413"/>
        <end position="435"/>
    </location>
</feature>
<dbReference type="PIRSF" id="PIRSF006603">
    <property type="entry name" value="DinF"/>
    <property type="match status" value="1"/>
</dbReference>
<proteinExistence type="predicted"/>
<dbReference type="Proteomes" id="UP000182491">
    <property type="component" value="Unassembled WGS sequence"/>
</dbReference>
<keyword evidence="3" id="KW-0050">Antiport</keyword>
<dbReference type="PANTHER" id="PTHR43298">
    <property type="entry name" value="MULTIDRUG RESISTANCE PROTEIN NORM-RELATED"/>
    <property type="match status" value="1"/>
</dbReference>
<evidence type="ECO:0000313" key="11">
    <source>
        <dbReference type="EMBL" id="SFU41071.1"/>
    </source>
</evidence>
<dbReference type="GO" id="GO:0005886">
    <property type="term" value="C:plasma membrane"/>
    <property type="evidence" value="ECO:0007669"/>
    <property type="project" value="UniProtKB-SubCell"/>
</dbReference>
<feature type="transmembrane region" description="Helical" evidence="10">
    <location>
        <begin position="277"/>
        <end position="298"/>
    </location>
</feature>
<dbReference type="GO" id="GO:0015297">
    <property type="term" value="F:antiporter activity"/>
    <property type="evidence" value="ECO:0007669"/>
    <property type="project" value="UniProtKB-KW"/>
</dbReference>
<feature type="transmembrane region" description="Helical" evidence="10">
    <location>
        <begin position="236"/>
        <end position="265"/>
    </location>
</feature>
<feature type="transmembrane region" description="Helical" evidence="10">
    <location>
        <begin position="387"/>
        <end position="407"/>
    </location>
</feature>